<keyword evidence="16" id="KW-0865">Zymogen</keyword>
<keyword evidence="8" id="KW-0645">Protease</keyword>
<keyword evidence="11" id="KW-0378">Hydrolase</keyword>
<evidence type="ECO:0000256" key="18">
    <source>
        <dbReference type="ARBA" id="ARBA00023228"/>
    </source>
</evidence>
<comment type="subcellular location">
    <subcellularLocation>
        <location evidence="1">Endoplasmic reticulum</location>
    </subcellularLocation>
    <subcellularLocation>
        <location evidence="3">Golgi apparatus</location>
    </subcellularLocation>
    <subcellularLocation>
        <location evidence="2">Lysosome</location>
    </subcellularLocation>
    <subcellularLocation>
        <location evidence="4">Secreted</location>
    </subcellularLocation>
</comment>
<evidence type="ECO:0000313" key="22">
    <source>
        <dbReference type="EMBL" id="MFD0962658.1"/>
    </source>
</evidence>
<keyword evidence="12" id="KW-0256">Endoplasmic reticulum</keyword>
<dbReference type="RefSeq" id="WP_377712552.1">
    <property type="nucleotide sequence ID" value="NZ_JBHTJM010000002.1"/>
</dbReference>
<evidence type="ECO:0000256" key="11">
    <source>
        <dbReference type="ARBA" id="ARBA00022801"/>
    </source>
</evidence>
<accession>A0ABW3HYM2</accession>
<dbReference type="SUPFAM" id="SSF53187">
    <property type="entry name" value="Zn-dependent exopeptidases"/>
    <property type="match status" value="1"/>
</dbReference>
<evidence type="ECO:0000259" key="21">
    <source>
        <dbReference type="Pfam" id="PF04389"/>
    </source>
</evidence>
<organism evidence="22 23">
    <name type="scientific">Pseudofulvibacter geojedonensis</name>
    <dbReference type="NCBI Taxonomy" id="1123758"/>
    <lineage>
        <taxon>Bacteria</taxon>
        <taxon>Pseudomonadati</taxon>
        <taxon>Bacteroidota</taxon>
        <taxon>Flavobacteriia</taxon>
        <taxon>Flavobacteriales</taxon>
        <taxon>Flavobacteriaceae</taxon>
        <taxon>Pseudofulvibacter</taxon>
    </lineage>
</organism>
<evidence type="ECO:0000256" key="10">
    <source>
        <dbReference type="ARBA" id="ARBA00022729"/>
    </source>
</evidence>
<keyword evidence="6" id="KW-0964">Secreted</keyword>
<evidence type="ECO:0000256" key="14">
    <source>
        <dbReference type="ARBA" id="ARBA00023034"/>
    </source>
</evidence>
<evidence type="ECO:0000256" key="3">
    <source>
        <dbReference type="ARBA" id="ARBA00004555"/>
    </source>
</evidence>
<evidence type="ECO:0000256" key="6">
    <source>
        <dbReference type="ARBA" id="ARBA00022525"/>
    </source>
</evidence>
<keyword evidence="13" id="KW-0862">Zinc</keyword>
<dbReference type="Proteomes" id="UP001596997">
    <property type="component" value="Unassembled WGS sequence"/>
</dbReference>
<dbReference type="InterPro" id="IPR039866">
    <property type="entry name" value="CPQ"/>
</dbReference>
<dbReference type="PANTHER" id="PTHR12053">
    <property type="entry name" value="PROTEASE FAMILY M28 PLASMA GLUTAMATE CARBOXYPEPTIDASE-RELATED"/>
    <property type="match status" value="1"/>
</dbReference>
<evidence type="ECO:0000256" key="8">
    <source>
        <dbReference type="ARBA" id="ARBA00022670"/>
    </source>
</evidence>
<sequence>MDKSFKINSRLGKLNILILFLILFTGFIEVKAQSDDEKMLKAIYDTSLLNGKSYKWLDHLSNQIGGRLSGSYNAEKAVKYTKDELEELGLDKVWLQPVMVPKWVRGAKEFAYIESAPGNTTTVPICALGGSVATPAGGLKAEVVEVQNFDELATLGREKIQGKIVFYNRPMQADLIQTFRAYGGCVDQRYKGAEKAIQYGAVGVLVRSVNLRLDDLPHTGSMSYGDTPVSKRIPAAAISTNGAELLSSMLKLDPTTQFFFAQHCKQLKDVESYNVIGEIRGSTYPNKIMVVGGHLDSWDLGDGAHDDGAGVVQSMEVLRLFKETGYKPKHTIRVVLFMNEENGLRGGKKYAKVAKEKGENHVFALESDAGGFTPRGFSFDCSQENFKKVESWRKLFKPYLIHFFEKGGSGADIGPLKGDNVLCGLRPDSQRYFDHHHAANDTFEHVNKRELELGAATMTSLVYLFDKYEVIQSKKLEK</sequence>
<feature type="domain" description="Peptidase M28" evidence="21">
    <location>
        <begin position="274"/>
        <end position="458"/>
    </location>
</feature>
<keyword evidence="18" id="KW-0458">Lysosome</keyword>
<comment type="caution">
    <text evidence="22">The sequence shown here is derived from an EMBL/GenBank/DDBJ whole genome shotgun (WGS) entry which is preliminary data.</text>
</comment>
<gene>
    <name evidence="22" type="ORF">ACFQ1O_01415</name>
</gene>
<keyword evidence="10" id="KW-0732">Signal</keyword>
<evidence type="ECO:0000256" key="13">
    <source>
        <dbReference type="ARBA" id="ARBA00022833"/>
    </source>
</evidence>
<evidence type="ECO:0000256" key="9">
    <source>
        <dbReference type="ARBA" id="ARBA00022723"/>
    </source>
</evidence>
<evidence type="ECO:0000313" key="23">
    <source>
        <dbReference type="Proteomes" id="UP001596997"/>
    </source>
</evidence>
<evidence type="ECO:0000256" key="4">
    <source>
        <dbReference type="ARBA" id="ARBA00004613"/>
    </source>
</evidence>
<comment type="subunit">
    <text evidence="19">Homodimer. The monomeric form is inactive while the homodimer is active.</text>
</comment>
<dbReference type="EMBL" id="JBHTJM010000002">
    <property type="protein sequence ID" value="MFD0962658.1"/>
    <property type="molecule type" value="Genomic_DNA"/>
</dbReference>
<keyword evidence="14" id="KW-0333">Golgi apparatus</keyword>
<evidence type="ECO:0000256" key="1">
    <source>
        <dbReference type="ARBA" id="ARBA00004240"/>
    </source>
</evidence>
<evidence type="ECO:0000256" key="7">
    <source>
        <dbReference type="ARBA" id="ARBA00022645"/>
    </source>
</evidence>
<keyword evidence="9" id="KW-0479">Metal-binding</keyword>
<proteinExistence type="predicted"/>
<reference evidence="23" key="1">
    <citation type="journal article" date="2019" name="Int. J. Syst. Evol. Microbiol.">
        <title>The Global Catalogue of Microorganisms (GCM) 10K type strain sequencing project: providing services to taxonomists for standard genome sequencing and annotation.</title>
        <authorList>
            <consortium name="The Broad Institute Genomics Platform"/>
            <consortium name="The Broad Institute Genome Sequencing Center for Infectious Disease"/>
            <person name="Wu L."/>
            <person name="Ma J."/>
        </authorList>
    </citation>
    <scope>NUCLEOTIDE SEQUENCE [LARGE SCALE GENOMIC DNA]</scope>
    <source>
        <strain evidence="23">CCUG 62114</strain>
    </source>
</reference>
<evidence type="ECO:0000256" key="15">
    <source>
        <dbReference type="ARBA" id="ARBA00023049"/>
    </source>
</evidence>
<dbReference type="Pfam" id="PF04389">
    <property type="entry name" value="Peptidase_M28"/>
    <property type="match status" value="1"/>
</dbReference>
<evidence type="ECO:0000256" key="2">
    <source>
        <dbReference type="ARBA" id="ARBA00004371"/>
    </source>
</evidence>
<keyword evidence="17" id="KW-0325">Glycoprotein</keyword>
<evidence type="ECO:0000256" key="16">
    <source>
        <dbReference type="ARBA" id="ARBA00023145"/>
    </source>
</evidence>
<name>A0ABW3HYM2_9FLAO</name>
<evidence type="ECO:0000256" key="17">
    <source>
        <dbReference type="ARBA" id="ARBA00023180"/>
    </source>
</evidence>
<dbReference type="InterPro" id="IPR007484">
    <property type="entry name" value="Peptidase_M28"/>
</dbReference>
<keyword evidence="23" id="KW-1185">Reference proteome</keyword>
<dbReference type="PANTHER" id="PTHR12053:SF3">
    <property type="entry name" value="CARBOXYPEPTIDASE Q"/>
    <property type="match status" value="1"/>
</dbReference>
<evidence type="ECO:0000256" key="5">
    <source>
        <dbReference type="ARBA" id="ARBA00014116"/>
    </source>
</evidence>
<evidence type="ECO:0000256" key="19">
    <source>
        <dbReference type="ARBA" id="ARBA00025833"/>
    </source>
</evidence>
<dbReference type="Gene3D" id="3.50.30.30">
    <property type="match status" value="1"/>
</dbReference>
<keyword evidence="15" id="KW-0482">Metalloprotease</keyword>
<evidence type="ECO:0000256" key="12">
    <source>
        <dbReference type="ARBA" id="ARBA00022824"/>
    </source>
</evidence>
<dbReference type="Gene3D" id="3.40.630.10">
    <property type="entry name" value="Zn peptidases"/>
    <property type="match status" value="1"/>
</dbReference>
<protein>
    <recommendedName>
        <fullName evidence="5">Carboxypeptidase Q</fullName>
    </recommendedName>
    <alternativeName>
        <fullName evidence="20">Plasma glutamate carboxypeptidase</fullName>
    </alternativeName>
</protein>
<evidence type="ECO:0000256" key="20">
    <source>
        <dbReference type="ARBA" id="ARBA00033328"/>
    </source>
</evidence>
<keyword evidence="7" id="KW-0121">Carboxypeptidase</keyword>